<dbReference type="Pfam" id="PF17677">
    <property type="entry name" value="Glyco_hydro38C2"/>
    <property type="match status" value="1"/>
</dbReference>
<dbReference type="Gene3D" id="2.60.40.2220">
    <property type="match status" value="1"/>
</dbReference>
<accession>A0A6L9U8F6</accession>
<keyword evidence="3" id="KW-0378">Hydrolase</keyword>
<gene>
    <name evidence="6" type="ORF">GR212_18870</name>
</gene>
<dbReference type="RefSeq" id="WP_163988204.1">
    <property type="nucleotide sequence ID" value="NZ_WUEY01000008.1"/>
</dbReference>
<dbReference type="Gene3D" id="3.20.110.10">
    <property type="entry name" value="Glycoside hydrolase 38, N terminal domain"/>
    <property type="match status" value="1"/>
</dbReference>
<dbReference type="InterPro" id="IPR011013">
    <property type="entry name" value="Gal_mutarotase_sf_dom"/>
</dbReference>
<sequence length="1009" mass="112280">MHLTIAQRLDRLKVRTAEISHWRERATSSIDGWTFDGQEIAIGQAWPHRKGIVHFAAKARVPDGWPLEESRLQLDLGGESLVTLTFESGKRESFGLDPFHQEFPLAGREIAIATDSVARFPFGEPNREPKLIRARLAWLDIPVHRLNLLLRQVVEAIEALGEHDVVAHMLDAAEDTLRSLDWPSATEPYVARTANAEWQQKIWELPEMIDDPAALSDEERATVVAAYDALLDRLRALQARYPQNGELLLTGHAHIDLAWLWPYGETRRKMRRTFHTALSLMERSDDFRFNQSTAHYYAQIEADDPALFERVKAQVAVGKWETIGGMWVEPDTIMPTGESLVRQILYGQRYFEKTFGVRHTVCWLPDCFGFAGALPQLLRQGGIDSFFTTKVNWSETNKFPYDLFWWEGLDGSRVLAHAFDNPMLGYNGFVQPDCFMPTWKNFRQKVEHDTSLLAVGYGDGGGGVTPEMVEREVQLRDFPAIPKARWGTVENFFAGAHRAAEKKRLPAWSGEIYLELHRATLTTQSGVKRLHRKAERALITAEILASVAYMAGAAAKPPSLETDWRVTLKNEFHDILPGSGIREVYEDAERELSEVIGHAEASQAAAMAAIVGHLPKGGIADAVVVANPSLDVRPLRAVLDDGTVLATGDVVAPLSVQVFDRSALTPAGVLRADVNRLENDHIAVVIGSDGLISSMVHKATGREALAEAANQLWVYPADKPRNWDAWDIDADYAEKGIRLDRPESIELAENGRHRAAIKVVHRYRDSTITQFYVLTANAKRLDIETHIDWHERRALLRSLNPVAVRARTAAFECAYGIVDRPTHTNTSWDAAMFEAVAHRFVDLSEPDFGVALLNDAKYGHSARGNVLGISLVRGPIYPDPLADEGEQRFTYSLLPHEGEWHSGGVREEADDLNQPLIAVSAAGLAATSLAPLSVTGVPVALSALKPAEDSDGLILRVYEPAGRRGGLEIAPAGSWRVGEAVTLMEEPDQRSGGRDITPFEVRSWRIERT</sequence>
<keyword evidence="2" id="KW-0479">Metal-binding</keyword>
<dbReference type="SUPFAM" id="SSF88713">
    <property type="entry name" value="Glycoside hydrolase/deacetylase"/>
    <property type="match status" value="1"/>
</dbReference>
<dbReference type="GO" id="GO:0006013">
    <property type="term" value="P:mannose metabolic process"/>
    <property type="evidence" value="ECO:0007669"/>
    <property type="project" value="InterPro"/>
</dbReference>
<dbReference type="InterPro" id="IPR037094">
    <property type="entry name" value="Glyco_hydro_38_cen_sf"/>
</dbReference>
<evidence type="ECO:0000256" key="2">
    <source>
        <dbReference type="ARBA" id="ARBA00022723"/>
    </source>
</evidence>
<dbReference type="SMART" id="SM00872">
    <property type="entry name" value="Alpha-mann_mid"/>
    <property type="match status" value="1"/>
</dbReference>
<dbReference type="SUPFAM" id="SSF74650">
    <property type="entry name" value="Galactose mutarotase-like"/>
    <property type="match status" value="1"/>
</dbReference>
<dbReference type="PANTHER" id="PTHR46017:SF1">
    <property type="entry name" value="ALPHA-MANNOSIDASE 2C1"/>
    <property type="match status" value="1"/>
</dbReference>
<dbReference type="InterPro" id="IPR011330">
    <property type="entry name" value="Glyco_hydro/deAcase_b/a-brl"/>
</dbReference>
<evidence type="ECO:0000256" key="3">
    <source>
        <dbReference type="ARBA" id="ARBA00022801"/>
    </source>
</evidence>
<dbReference type="InterPro" id="IPR015341">
    <property type="entry name" value="Glyco_hydro_38_cen"/>
</dbReference>
<keyword evidence="4" id="KW-0326">Glycosidase</keyword>
<name>A0A6L9U8F6_9HYPH</name>
<dbReference type="Pfam" id="PF07748">
    <property type="entry name" value="Glyco_hydro_38C"/>
    <property type="match status" value="1"/>
</dbReference>
<dbReference type="SUPFAM" id="SSF88688">
    <property type="entry name" value="Families 57/38 glycoside transferase middle domain"/>
    <property type="match status" value="1"/>
</dbReference>
<comment type="caution">
    <text evidence="6">The sequence shown here is derived from an EMBL/GenBank/DDBJ whole genome shotgun (WGS) entry which is preliminary data.</text>
</comment>
<dbReference type="GO" id="GO:0009313">
    <property type="term" value="P:oligosaccharide catabolic process"/>
    <property type="evidence" value="ECO:0007669"/>
    <property type="project" value="TreeGrafter"/>
</dbReference>
<dbReference type="PANTHER" id="PTHR46017">
    <property type="entry name" value="ALPHA-MANNOSIDASE 2C1"/>
    <property type="match status" value="1"/>
</dbReference>
<comment type="similarity">
    <text evidence="1">Belongs to the glycosyl hydrolase 38 family.</text>
</comment>
<dbReference type="Proteomes" id="UP000483035">
    <property type="component" value="Unassembled WGS sequence"/>
</dbReference>
<organism evidence="6 7">
    <name type="scientific">Rhizobium lusitanum</name>
    <dbReference type="NCBI Taxonomy" id="293958"/>
    <lineage>
        <taxon>Bacteria</taxon>
        <taxon>Pseudomonadati</taxon>
        <taxon>Pseudomonadota</taxon>
        <taxon>Alphaproteobacteria</taxon>
        <taxon>Hyphomicrobiales</taxon>
        <taxon>Rhizobiaceae</taxon>
        <taxon>Rhizobium/Agrobacterium group</taxon>
        <taxon>Rhizobium</taxon>
    </lineage>
</organism>
<evidence type="ECO:0000313" key="7">
    <source>
        <dbReference type="Proteomes" id="UP000483035"/>
    </source>
</evidence>
<dbReference type="GO" id="GO:0046872">
    <property type="term" value="F:metal ion binding"/>
    <property type="evidence" value="ECO:0007669"/>
    <property type="project" value="UniProtKB-KW"/>
</dbReference>
<dbReference type="InterPro" id="IPR028995">
    <property type="entry name" value="Glyco_hydro_57/38_cen_sf"/>
</dbReference>
<evidence type="ECO:0000259" key="5">
    <source>
        <dbReference type="SMART" id="SM00872"/>
    </source>
</evidence>
<dbReference type="GO" id="GO:0030246">
    <property type="term" value="F:carbohydrate binding"/>
    <property type="evidence" value="ECO:0007669"/>
    <property type="project" value="InterPro"/>
</dbReference>
<dbReference type="InterPro" id="IPR027291">
    <property type="entry name" value="Glyco_hydro_38_N_sf"/>
</dbReference>
<dbReference type="AlphaFoldDB" id="A0A6L9U8F6"/>
<protein>
    <submittedName>
        <fullName evidence="6">Alpha-mannosidase</fullName>
    </submittedName>
</protein>
<dbReference type="Pfam" id="PF09261">
    <property type="entry name" value="Alpha-mann_mid"/>
    <property type="match status" value="1"/>
</dbReference>
<dbReference type="EMBL" id="WUEY01000008">
    <property type="protein sequence ID" value="NEI71649.1"/>
    <property type="molecule type" value="Genomic_DNA"/>
</dbReference>
<dbReference type="GO" id="GO:0004559">
    <property type="term" value="F:alpha-mannosidase activity"/>
    <property type="evidence" value="ECO:0007669"/>
    <property type="project" value="InterPro"/>
</dbReference>
<proteinExistence type="inferred from homology"/>
<dbReference type="FunFam" id="2.70.98.30:FF:000010">
    <property type="entry name" value="Cytosolic alpha-mannosidase"/>
    <property type="match status" value="1"/>
</dbReference>
<dbReference type="InterPro" id="IPR011682">
    <property type="entry name" value="Glyco_hydro_38_C"/>
</dbReference>
<evidence type="ECO:0000256" key="1">
    <source>
        <dbReference type="ARBA" id="ARBA00009792"/>
    </source>
</evidence>
<dbReference type="Pfam" id="PF01074">
    <property type="entry name" value="Glyco_hydro_38N"/>
    <property type="match status" value="1"/>
</dbReference>
<feature type="domain" description="Glycoside hydrolase family 38 central" evidence="5">
    <location>
        <begin position="515"/>
        <end position="592"/>
    </location>
</feature>
<reference evidence="6 7" key="1">
    <citation type="submission" date="2019-12" db="EMBL/GenBank/DDBJ databases">
        <title>Rhizobium genotypes associated with high levels of biological nitrogen fixation by grain legumes in a temperate-maritime cropping system.</title>
        <authorList>
            <person name="Maluk M."/>
            <person name="Francesc Ferrando Molina F."/>
            <person name="Lopez Del Egido L."/>
            <person name="Lafos M."/>
            <person name="Langarica-Fuentes A."/>
            <person name="Gebre Yohannes G."/>
            <person name="Young M.W."/>
            <person name="Martin P."/>
            <person name="Gantlett R."/>
            <person name="Kenicer G."/>
            <person name="Hawes C."/>
            <person name="Begg G.S."/>
            <person name="Quilliam R.S."/>
            <person name="Squire G.R."/>
            <person name="Poole P.S."/>
            <person name="Young P.W."/>
            <person name="Iannetta P.M."/>
            <person name="James E.K."/>
        </authorList>
    </citation>
    <scope>NUCLEOTIDE SEQUENCE [LARGE SCALE GENOMIC DNA]</scope>
    <source>
        <strain evidence="6 7">JHI1118</strain>
    </source>
</reference>
<dbReference type="InterPro" id="IPR041147">
    <property type="entry name" value="GH38_C"/>
</dbReference>
<dbReference type="FunFam" id="3.20.110.10:FF:000002">
    <property type="entry name" value="alpha-mannosidase 2C1 isoform X1"/>
    <property type="match status" value="1"/>
</dbReference>
<dbReference type="Gene3D" id="1.20.1270.50">
    <property type="entry name" value="Glycoside hydrolase family 38, central domain"/>
    <property type="match status" value="1"/>
</dbReference>
<dbReference type="CDD" id="cd10789">
    <property type="entry name" value="GH38N_AMII_ER_cytosolic"/>
    <property type="match status" value="1"/>
</dbReference>
<evidence type="ECO:0000256" key="4">
    <source>
        <dbReference type="ARBA" id="ARBA00023295"/>
    </source>
</evidence>
<evidence type="ECO:0000313" key="6">
    <source>
        <dbReference type="EMBL" id="NEI71649.1"/>
    </source>
</evidence>
<dbReference type="Gene3D" id="2.70.98.30">
    <property type="entry name" value="Golgi alpha-mannosidase II, domain 4"/>
    <property type="match status" value="1"/>
</dbReference>
<dbReference type="InterPro" id="IPR000602">
    <property type="entry name" value="Glyco_hydro_38_N"/>
</dbReference>